<dbReference type="InterPro" id="IPR043725">
    <property type="entry name" value="DUF5667"/>
</dbReference>
<keyword evidence="1" id="KW-0472">Membrane</keyword>
<dbReference type="Pfam" id="PF18915">
    <property type="entry name" value="DUF5667"/>
    <property type="match status" value="1"/>
</dbReference>
<evidence type="ECO:0000313" key="3">
    <source>
        <dbReference type="EMBL" id="MBA2891275.1"/>
    </source>
</evidence>
<keyword evidence="4" id="KW-1185">Reference proteome</keyword>
<dbReference type="EMBL" id="JACDUR010000003">
    <property type="protein sequence ID" value="MBA2891275.1"/>
    <property type="molecule type" value="Genomic_DNA"/>
</dbReference>
<proteinExistence type="predicted"/>
<sequence length="205" mass="22464">MRKRRAQEERLLAQLSELGAGPLGGDPDADFRARLRRQLMAARPETGDAPSAARAPVRRRASWLSQLATAGLAASMMLSAVLTYHSVPGDALYPLKRAAEDTLVRLSADPVDRAERELVSAQTRAEELNALLHSPTGGPHVSATLKDMAESTRSGISKLPRSAEIKKFAETQRNMIEPMLDQMDGDQQQQVYGYLDYIAELEAPQ</sequence>
<reference evidence="3 4" key="1">
    <citation type="submission" date="2020-07" db="EMBL/GenBank/DDBJ databases">
        <title>Genomic Encyclopedia of Type Strains, Phase IV (KMG-IV): sequencing the most valuable type-strain genomes for metagenomic binning, comparative biology and taxonomic classification.</title>
        <authorList>
            <person name="Goeker M."/>
        </authorList>
    </citation>
    <scope>NUCLEOTIDE SEQUENCE [LARGE SCALE GENOMIC DNA]</scope>
    <source>
        <strain evidence="3 4">DSM 45533</strain>
    </source>
</reference>
<keyword evidence="1" id="KW-0812">Transmembrane</keyword>
<evidence type="ECO:0000256" key="1">
    <source>
        <dbReference type="SAM" id="Phobius"/>
    </source>
</evidence>
<organism evidence="3 4">
    <name type="scientific">Nonomuraea soli</name>
    <dbReference type="NCBI Taxonomy" id="1032476"/>
    <lineage>
        <taxon>Bacteria</taxon>
        <taxon>Bacillati</taxon>
        <taxon>Actinomycetota</taxon>
        <taxon>Actinomycetes</taxon>
        <taxon>Streptosporangiales</taxon>
        <taxon>Streptosporangiaceae</taxon>
        <taxon>Nonomuraea</taxon>
    </lineage>
</organism>
<comment type="caution">
    <text evidence="3">The sequence shown here is derived from an EMBL/GenBank/DDBJ whole genome shotgun (WGS) entry which is preliminary data.</text>
</comment>
<dbReference type="AlphaFoldDB" id="A0A7W0CHZ2"/>
<protein>
    <recommendedName>
        <fullName evidence="2">DUF5667 domain-containing protein</fullName>
    </recommendedName>
</protein>
<name>A0A7W0CHZ2_9ACTN</name>
<evidence type="ECO:0000259" key="2">
    <source>
        <dbReference type="Pfam" id="PF18915"/>
    </source>
</evidence>
<accession>A0A7W0CHZ2</accession>
<dbReference type="RefSeq" id="WP_181610094.1">
    <property type="nucleotide sequence ID" value="NZ_BAABAM010000002.1"/>
</dbReference>
<gene>
    <name evidence="3" type="ORF">HNR30_002616</name>
</gene>
<evidence type="ECO:0000313" key="4">
    <source>
        <dbReference type="Proteomes" id="UP000530928"/>
    </source>
</evidence>
<feature type="transmembrane region" description="Helical" evidence="1">
    <location>
        <begin position="67"/>
        <end position="87"/>
    </location>
</feature>
<dbReference type="Proteomes" id="UP000530928">
    <property type="component" value="Unassembled WGS sequence"/>
</dbReference>
<feature type="domain" description="DUF5667" evidence="2">
    <location>
        <begin position="86"/>
        <end position="177"/>
    </location>
</feature>
<keyword evidence="1" id="KW-1133">Transmembrane helix</keyword>